<dbReference type="PROSITE" id="PS51186">
    <property type="entry name" value="GNAT"/>
    <property type="match status" value="1"/>
</dbReference>
<dbReference type="PANTHER" id="PTHR43792">
    <property type="entry name" value="GNAT FAMILY, PUTATIVE (AFU_ORTHOLOGUE AFUA_3G00765)-RELATED-RELATED"/>
    <property type="match status" value="1"/>
</dbReference>
<dbReference type="InterPro" id="IPR051531">
    <property type="entry name" value="N-acetyltransferase"/>
</dbReference>
<comment type="similarity">
    <text evidence="3">Belongs to the acetyltransferase family. RimJ subfamily.</text>
</comment>
<evidence type="ECO:0000313" key="5">
    <source>
        <dbReference type="EMBL" id="QDA60814.1"/>
    </source>
</evidence>
<evidence type="ECO:0000256" key="3">
    <source>
        <dbReference type="ARBA" id="ARBA00038502"/>
    </source>
</evidence>
<dbReference type="SUPFAM" id="SSF55729">
    <property type="entry name" value="Acyl-CoA N-acyltransferases (Nat)"/>
    <property type="match status" value="1"/>
</dbReference>
<evidence type="ECO:0000256" key="2">
    <source>
        <dbReference type="ARBA" id="ARBA00023315"/>
    </source>
</evidence>
<evidence type="ECO:0000256" key="1">
    <source>
        <dbReference type="ARBA" id="ARBA00022679"/>
    </source>
</evidence>
<dbReference type="OrthoDB" id="9811523at2"/>
<evidence type="ECO:0000259" key="4">
    <source>
        <dbReference type="PROSITE" id="PS51186"/>
    </source>
</evidence>
<gene>
    <name evidence="5" type="ORF">FHG12_12190</name>
</gene>
<keyword evidence="1 5" id="KW-0808">Transferase</keyword>
<dbReference type="GO" id="GO:0005737">
    <property type="term" value="C:cytoplasm"/>
    <property type="evidence" value="ECO:0007669"/>
    <property type="project" value="TreeGrafter"/>
</dbReference>
<accession>A0A5B8A018</accession>
<dbReference type="Pfam" id="PF13302">
    <property type="entry name" value="Acetyltransf_3"/>
    <property type="match status" value="1"/>
</dbReference>
<dbReference type="EMBL" id="CP040896">
    <property type="protein sequence ID" value="QDA60814.1"/>
    <property type="molecule type" value="Genomic_DNA"/>
</dbReference>
<dbReference type="PANTHER" id="PTHR43792:SF8">
    <property type="entry name" value="[RIBOSOMAL PROTEIN US5]-ALANINE N-ACETYLTRANSFERASE"/>
    <property type="match status" value="1"/>
</dbReference>
<feature type="domain" description="N-acetyltransferase" evidence="4">
    <location>
        <begin position="21"/>
        <end position="194"/>
    </location>
</feature>
<name>A0A5B8A018_9BACT</name>
<evidence type="ECO:0000313" key="6">
    <source>
        <dbReference type="Proteomes" id="UP000305398"/>
    </source>
</evidence>
<dbReference type="RefSeq" id="WP_139515988.1">
    <property type="nucleotide sequence ID" value="NZ_CP040896.1"/>
</dbReference>
<sequence length="198" mass="22051">MPSVVSPPPVPSLSPIHTSRLTIRPYTALDEAVFFALLDRNRGRLHRAFPSRVAAVKAVTDAQRVLRSFAHDWQAGRLYAFGIWNAATAQYIGDISLKPNWARPVTAEIGYYLDADAEGNGYAREALEAAVHFGFTSTISAERLTIRCYADNPRSFAVALHAGFKQLAIRPRLWPLRSDAKPEILHFSLHKAAYQQAH</sequence>
<keyword evidence="6" id="KW-1185">Reference proteome</keyword>
<dbReference type="KEGG" id="hyj:FHG12_12190"/>
<dbReference type="AlphaFoldDB" id="A0A5B8A018"/>
<organism evidence="5 6">
    <name type="scientific">Hymenobacter jejuensis</name>
    <dbReference type="NCBI Taxonomy" id="2502781"/>
    <lineage>
        <taxon>Bacteria</taxon>
        <taxon>Pseudomonadati</taxon>
        <taxon>Bacteroidota</taxon>
        <taxon>Cytophagia</taxon>
        <taxon>Cytophagales</taxon>
        <taxon>Hymenobacteraceae</taxon>
        <taxon>Hymenobacter</taxon>
    </lineage>
</organism>
<dbReference type="GO" id="GO:0008999">
    <property type="term" value="F:protein-N-terminal-alanine acetyltransferase activity"/>
    <property type="evidence" value="ECO:0007669"/>
    <property type="project" value="TreeGrafter"/>
</dbReference>
<protein>
    <submittedName>
        <fullName evidence="5">GNAT family N-acetyltransferase</fullName>
    </submittedName>
</protein>
<dbReference type="Proteomes" id="UP000305398">
    <property type="component" value="Chromosome"/>
</dbReference>
<dbReference type="InterPro" id="IPR016181">
    <property type="entry name" value="Acyl_CoA_acyltransferase"/>
</dbReference>
<keyword evidence="2" id="KW-0012">Acyltransferase</keyword>
<dbReference type="Gene3D" id="3.40.630.30">
    <property type="match status" value="1"/>
</dbReference>
<reference evidence="5 6" key="1">
    <citation type="submission" date="2019-06" db="EMBL/GenBank/DDBJ databases">
        <authorList>
            <person name="Srinivasan S."/>
        </authorList>
    </citation>
    <scope>NUCLEOTIDE SEQUENCE [LARGE SCALE GENOMIC DNA]</scope>
    <source>
        <strain evidence="5 6">17J68-5</strain>
    </source>
</reference>
<dbReference type="InterPro" id="IPR000182">
    <property type="entry name" value="GNAT_dom"/>
</dbReference>
<proteinExistence type="inferred from homology"/>